<evidence type="ECO:0000313" key="2">
    <source>
        <dbReference type="Proteomes" id="UP001196413"/>
    </source>
</evidence>
<dbReference type="EMBL" id="JAHQIW010003648">
    <property type="protein sequence ID" value="KAJ1359565.1"/>
    <property type="molecule type" value="Genomic_DNA"/>
</dbReference>
<protein>
    <submittedName>
        <fullName evidence="1">Uncharacterized protein</fullName>
    </submittedName>
</protein>
<dbReference type="InterPro" id="IPR039737">
    <property type="entry name" value="INPP5A"/>
</dbReference>
<sequence length="402" mass="46483">MVDYIKQVTVTGDVSHIGEEDAILRRWASEVAKEISEQKPEFAAVHVQGFLSASDPDYVIRVIHGGIIDSPDIYRHFQSSTAFFDTKITGLGNLYLFREAAAVQHFDRYLNSGYRQMREGHHLCIGETTCEGFYQNTFGQQLTFRREFYRDDGTRDLSQQRTAFLLTRFRIHGKEMTFVNLNLHSVPFEDVNEIAQQPEVTKAAQKRAEQIEILLRELENEGLRDDAIIVAGAFNAQLHETQLLTHLARTQMVKTVATKDDSGKVAAIEHFDRHGRNVTTVERLRFDLHSIHDWFFRLGRGQMVKKYNSELARVVFKDQLKEQNVFFQPSRHYEINEDSGKEEFMRTLCPAWADRVLYNKRMDSLFRHDSFCSSGLYYGLVGEEVQIEQHKPVALHATICLK</sequence>
<organism evidence="1 2">
    <name type="scientific">Parelaphostrongylus tenuis</name>
    <name type="common">Meningeal worm</name>
    <dbReference type="NCBI Taxonomy" id="148309"/>
    <lineage>
        <taxon>Eukaryota</taxon>
        <taxon>Metazoa</taxon>
        <taxon>Ecdysozoa</taxon>
        <taxon>Nematoda</taxon>
        <taxon>Chromadorea</taxon>
        <taxon>Rhabditida</taxon>
        <taxon>Rhabditina</taxon>
        <taxon>Rhabditomorpha</taxon>
        <taxon>Strongyloidea</taxon>
        <taxon>Metastrongylidae</taxon>
        <taxon>Parelaphostrongylus</taxon>
    </lineage>
</organism>
<accession>A0AAD5MJ70</accession>
<evidence type="ECO:0000313" key="1">
    <source>
        <dbReference type="EMBL" id="KAJ1359565.1"/>
    </source>
</evidence>
<comment type="caution">
    <text evidence="1">The sequence shown here is derived from an EMBL/GenBank/DDBJ whole genome shotgun (WGS) entry which is preliminary data.</text>
</comment>
<dbReference type="GO" id="GO:0004445">
    <property type="term" value="F:inositol-polyphosphate 5-phosphatase activity"/>
    <property type="evidence" value="ECO:0007669"/>
    <property type="project" value="InterPro"/>
</dbReference>
<keyword evidence="2" id="KW-1185">Reference proteome</keyword>
<dbReference type="AlphaFoldDB" id="A0AAD5MJ70"/>
<dbReference type="Proteomes" id="UP001196413">
    <property type="component" value="Unassembled WGS sequence"/>
</dbReference>
<dbReference type="InterPro" id="IPR036691">
    <property type="entry name" value="Endo/exonu/phosph_ase_sf"/>
</dbReference>
<dbReference type="SUPFAM" id="SSF56219">
    <property type="entry name" value="DNase I-like"/>
    <property type="match status" value="1"/>
</dbReference>
<dbReference type="FunFam" id="3.60.10.10:FF:000221">
    <property type="entry name" value="Uncharacterized protein"/>
    <property type="match status" value="1"/>
</dbReference>
<gene>
    <name evidence="1" type="ORF">KIN20_018329</name>
</gene>
<proteinExistence type="predicted"/>
<name>A0AAD5MJ70_PARTN</name>
<dbReference type="Gene3D" id="3.60.10.10">
    <property type="entry name" value="Endonuclease/exonuclease/phosphatase"/>
    <property type="match status" value="1"/>
</dbReference>
<dbReference type="PANTHER" id="PTHR12997:SF5">
    <property type="entry name" value="ENDONUCLEASE_EXONUCLEASE_PHOSPHATASE FAMILY PROTEIN"/>
    <property type="match status" value="1"/>
</dbReference>
<dbReference type="PANTHER" id="PTHR12997">
    <property type="entry name" value="TYPE I INOSITOL-1,4,5-TRISPHOSPHATE 5-PHOSPHATASE"/>
    <property type="match status" value="1"/>
</dbReference>
<reference evidence="1" key="1">
    <citation type="submission" date="2021-06" db="EMBL/GenBank/DDBJ databases">
        <title>Parelaphostrongylus tenuis whole genome reference sequence.</title>
        <authorList>
            <person name="Garwood T.J."/>
            <person name="Larsen P.A."/>
            <person name="Fountain-Jones N.M."/>
            <person name="Garbe J.R."/>
            <person name="Macchietto M.G."/>
            <person name="Kania S.A."/>
            <person name="Gerhold R.W."/>
            <person name="Richards J.E."/>
            <person name="Wolf T.M."/>
        </authorList>
    </citation>
    <scope>NUCLEOTIDE SEQUENCE</scope>
    <source>
        <strain evidence="1">MNPRO001-30</strain>
        <tissue evidence="1">Meninges</tissue>
    </source>
</reference>